<reference evidence="1 2" key="1">
    <citation type="journal article" date="2006" name="Science">
        <title>Phytophthora genome sequences uncover evolutionary origins and mechanisms of pathogenesis.</title>
        <authorList>
            <person name="Tyler B.M."/>
            <person name="Tripathy S."/>
            <person name="Zhang X."/>
            <person name="Dehal P."/>
            <person name="Jiang R.H."/>
            <person name="Aerts A."/>
            <person name="Arredondo F.D."/>
            <person name="Baxter L."/>
            <person name="Bensasson D."/>
            <person name="Beynon J.L."/>
            <person name="Chapman J."/>
            <person name="Damasceno C.M."/>
            <person name="Dorrance A.E."/>
            <person name="Dou D."/>
            <person name="Dickerman A.W."/>
            <person name="Dubchak I.L."/>
            <person name="Garbelotto M."/>
            <person name="Gijzen M."/>
            <person name="Gordon S.G."/>
            <person name="Govers F."/>
            <person name="Grunwald N.J."/>
            <person name="Huang W."/>
            <person name="Ivors K.L."/>
            <person name="Jones R.W."/>
            <person name="Kamoun S."/>
            <person name="Krampis K."/>
            <person name="Lamour K.H."/>
            <person name="Lee M.K."/>
            <person name="McDonald W.H."/>
            <person name="Medina M."/>
            <person name="Meijer H.J."/>
            <person name="Nordberg E.K."/>
            <person name="Maclean D.J."/>
            <person name="Ospina-Giraldo M.D."/>
            <person name="Morris P.F."/>
            <person name="Phuntumart V."/>
            <person name="Putnam N.H."/>
            <person name="Rash S."/>
            <person name="Rose J.K."/>
            <person name="Sakihama Y."/>
            <person name="Salamov A.A."/>
            <person name="Savidor A."/>
            <person name="Scheuring C.F."/>
            <person name="Smith B.M."/>
            <person name="Sobral B.W."/>
            <person name="Terry A."/>
            <person name="Torto-Alalibo T.A."/>
            <person name="Win J."/>
            <person name="Xu Z."/>
            <person name="Zhang H."/>
            <person name="Grigoriev I.V."/>
            <person name="Rokhsar D.S."/>
            <person name="Boore J.L."/>
        </authorList>
    </citation>
    <scope>NUCLEOTIDE SEQUENCE [LARGE SCALE GENOMIC DNA]</scope>
    <source>
        <strain evidence="1 2">P6497</strain>
    </source>
</reference>
<dbReference type="EMBL" id="JH159158">
    <property type="protein sequence ID" value="EGZ10486.1"/>
    <property type="molecule type" value="Genomic_DNA"/>
</dbReference>
<dbReference type="STRING" id="1094619.G5A097"/>
<protein>
    <submittedName>
        <fullName evidence="1">Uncharacterized protein</fullName>
    </submittedName>
</protein>
<evidence type="ECO:0000313" key="2">
    <source>
        <dbReference type="Proteomes" id="UP000002640"/>
    </source>
</evidence>
<dbReference type="RefSeq" id="XP_009533231.1">
    <property type="nucleotide sequence ID" value="XM_009534936.1"/>
</dbReference>
<dbReference type="GeneID" id="20642400"/>
<dbReference type="KEGG" id="psoj:PHYSODRAFT_304351"/>
<dbReference type="Proteomes" id="UP000002640">
    <property type="component" value="Unassembled WGS sequence"/>
</dbReference>
<dbReference type="InParanoid" id="G5A097"/>
<proteinExistence type="predicted"/>
<evidence type="ECO:0000313" key="1">
    <source>
        <dbReference type="EMBL" id="EGZ10486.1"/>
    </source>
</evidence>
<dbReference type="OMA" id="KCEENGF"/>
<accession>G5A097</accession>
<keyword evidence="2" id="KW-1185">Reference proteome</keyword>
<name>G5A097_PHYSP</name>
<sequence>MSFYLIESKRNIRLKATERGFSFSNFSSTTIVSHPMTSSNLIFGKPVMLQGLHGKTLFSPGGAEALLSKSVEGEDACVQLLRNDDGTVSIQSMRNKLFLSAREVEDDDDDDDEELPCRFDATEVGELQSFRVKLVENCAFVLKCEENGFHLERNKSQVECSDYYDEKHEAIQWTLKVPAWEASAQAALPSEASIPDAVPAQVVTDSQVMAISYGGLEKEALDKRHETIVQMVMAGKSVQYIDDILTRLYGSPLANGNKVLLN</sequence>
<dbReference type="AlphaFoldDB" id="G5A097"/>
<organism evidence="1 2">
    <name type="scientific">Phytophthora sojae (strain P6497)</name>
    <name type="common">Soybean stem and root rot agent</name>
    <name type="synonym">Phytophthora megasperma f. sp. glycines</name>
    <dbReference type="NCBI Taxonomy" id="1094619"/>
    <lineage>
        <taxon>Eukaryota</taxon>
        <taxon>Sar</taxon>
        <taxon>Stramenopiles</taxon>
        <taxon>Oomycota</taxon>
        <taxon>Peronosporomycetes</taxon>
        <taxon>Peronosporales</taxon>
        <taxon>Peronosporaceae</taxon>
        <taxon>Phytophthora</taxon>
    </lineage>
</organism>
<gene>
    <name evidence="1" type="ORF">PHYSODRAFT_304351</name>
</gene>